<organism evidence="2 3">
    <name type="scientific">Puccinia coronata f. sp. avenae</name>
    <dbReference type="NCBI Taxonomy" id="200324"/>
    <lineage>
        <taxon>Eukaryota</taxon>
        <taxon>Fungi</taxon>
        <taxon>Dikarya</taxon>
        <taxon>Basidiomycota</taxon>
        <taxon>Pucciniomycotina</taxon>
        <taxon>Pucciniomycetes</taxon>
        <taxon>Pucciniales</taxon>
        <taxon>Pucciniaceae</taxon>
        <taxon>Puccinia</taxon>
    </lineage>
</organism>
<feature type="compositionally biased region" description="Acidic residues" evidence="1">
    <location>
        <begin position="552"/>
        <end position="569"/>
    </location>
</feature>
<comment type="caution">
    <text evidence="2">The sequence shown here is derived from an EMBL/GenBank/DDBJ whole genome shotgun (WGS) entry which is preliminary data.</text>
</comment>
<dbReference type="OrthoDB" id="27237at2759"/>
<feature type="compositionally biased region" description="Basic and acidic residues" evidence="1">
    <location>
        <begin position="630"/>
        <end position="647"/>
    </location>
</feature>
<keyword evidence="3" id="KW-1185">Reference proteome</keyword>
<feature type="compositionally biased region" description="Basic and acidic residues" evidence="1">
    <location>
        <begin position="834"/>
        <end position="862"/>
    </location>
</feature>
<dbReference type="PANTHER" id="PTHR13060">
    <property type="entry name" value="SGT1 PROTEIN HSGT1 SUPPRESSOR OF GCR2"/>
    <property type="match status" value="1"/>
</dbReference>
<dbReference type="Pfam" id="PF07093">
    <property type="entry name" value="SGT1"/>
    <property type="match status" value="1"/>
</dbReference>
<dbReference type="STRING" id="200324.A0A2N5W576"/>
<feature type="compositionally biased region" description="Polar residues" evidence="1">
    <location>
        <begin position="668"/>
        <end position="678"/>
    </location>
</feature>
<dbReference type="InterPro" id="IPR010770">
    <property type="entry name" value="Ecd"/>
</dbReference>
<feature type="compositionally biased region" description="Acidic residues" evidence="1">
    <location>
        <begin position="693"/>
        <end position="706"/>
    </location>
</feature>
<feature type="compositionally biased region" description="Gly residues" evidence="1">
    <location>
        <begin position="884"/>
        <end position="893"/>
    </location>
</feature>
<feature type="compositionally biased region" description="Low complexity" evidence="1">
    <location>
        <begin position="873"/>
        <end position="883"/>
    </location>
</feature>
<feature type="compositionally biased region" description="Polar residues" evidence="1">
    <location>
        <begin position="800"/>
        <end position="810"/>
    </location>
</feature>
<evidence type="ECO:0000313" key="2">
    <source>
        <dbReference type="EMBL" id="PLW57387.1"/>
    </source>
</evidence>
<evidence type="ECO:0000313" key="3">
    <source>
        <dbReference type="Proteomes" id="UP000235388"/>
    </source>
</evidence>
<feature type="region of interest" description="Disordered" evidence="1">
    <location>
        <begin position="755"/>
        <end position="906"/>
    </location>
</feature>
<feature type="compositionally biased region" description="Basic and acidic residues" evidence="1">
    <location>
        <begin position="513"/>
        <end position="522"/>
    </location>
</feature>
<dbReference type="PANTHER" id="PTHR13060:SF0">
    <property type="entry name" value="PROTEIN ECDYSONELESS HOMOLOG"/>
    <property type="match status" value="1"/>
</dbReference>
<gene>
    <name evidence="2" type="ORF">PCANC_01774</name>
</gene>
<feature type="region of interest" description="Disordered" evidence="1">
    <location>
        <begin position="503"/>
        <end position="522"/>
    </location>
</feature>
<dbReference type="EMBL" id="PGCJ01000011">
    <property type="protein sequence ID" value="PLW57387.1"/>
    <property type="molecule type" value="Genomic_DNA"/>
</dbReference>
<reference evidence="2 3" key="1">
    <citation type="submission" date="2017-11" db="EMBL/GenBank/DDBJ databases">
        <title>De novo assembly and phasing of dikaryotic genomes from two isolates of Puccinia coronata f. sp. avenae, the causal agent of oat crown rust.</title>
        <authorList>
            <person name="Miller M.E."/>
            <person name="Zhang Y."/>
            <person name="Omidvar V."/>
            <person name="Sperschneider J."/>
            <person name="Schwessinger B."/>
            <person name="Raley C."/>
            <person name="Palmer J.M."/>
            <person name="Garnica D."/>
            <person name="Upadhyaya N."/>
            <person name="Rathjen J."/>
            <person name="Taylor J.M."/>
            <person name="Park R.F."/>
            <person name="Dodds P.N."/>
            <person name="Hirsch C.D."/>
            <person name="Kianian S.F."/>
            <person name="Figueroa M."/>
        </authorList>
    </citation>
    <scope>NUCLEOTIDE SEQUENCE [LARGE SCALE GENOMIC DNA]</scope>
    <source>
        <strain evidence="2">12NC29</strain>
    </source>
</reference>
<evidence type="ECO:0000256" key="1">
    <source>
        <dbReference type="SAM" id="MobiDB-lite"/>
    </source>
</evidence>
<dbReference type="Proteomes" id="UP000235388">
    <property type="component" value="Unassembled WGS sequence"/>
</dbReference>
<feature type="region of interest" description="Disordered" evidence="1">
    <location>
        <begin position="543"/>
        <end position="727"/>
    </location>
</feature>
<evidence type="ECO:0008006" key="4">
    <source>
        <dbReference type="Google" id="ProtNLM"/>
    </source>
</evidence>
<dbReference type="AlphaFoldDB" id="A0A2N5W576"/>
<sequence>MLTLRLNTAFCTPLTGCCLFARGAPAGEGLGLSSFSVCSPLRECLRQFFQERQDWNSLPRGLMSEPVDLSQVISLLQQSSDTLDDDTCRFSIYSATNQAPSIQAELESYWGPKHFTHSSTKTQFIWHSGHPPDLKSIAPSQLDGTLHYGISLQDEWFLVWCLFEISKAFDCQIQVHDNDGEFLLIEAADHLPKWLTPDIAKGRVWIQEGSIYLIPLEATPSIQTDLPTSLALQILRTKSHSAVASSSINSTILDRIHRASPQVLTESHLFNTEAYLHINIAKSLQADPNLIGLAVKAFCEKDVDSFKACRDMIRFPPPQPPHNPKTEKPSNTSWPYRLIRMTRPLYAILLNHELTFHPPKPFEKVGWMDVDRENSGEWKRRLVGMKVSCGFEMMLSTLHSGRTTCDPLFNGHSRRYQTYLDKLQKAGYFQDEVPGSTKWVELESIAKKPYLDSLKTNDSATRFDFAIAQSHISDDPIDSLESQGESDEWMDLDEEQLKALLKDGNQPNPASLESHEQQSDAEMNKMRSFANLMEKFVDGQGSLEGAVHSDDEMTDESEDTSGEDEDSEQEELRADIFPRKNKGTKRAFQGPNPHSTGKYDEEATKRLAILVPGLADAEWGQSSQKPTETAPDRHPKPSESSLDHPPKLTESSTDTLPSFFDDSKRVETPNTTSASPQNKKPLPRLAKQSYDGVCEDSSEDDSDSDDLNTPSGMEKQANAQVVEDIDMDGERDDFLKFAQEALGLTAGQYEAILDSRRKRGAYVPPSTSKVSQDDTSAKQTADMDFELDSSRHSNDLKARSSVSKGKQPQRSVHFEADNTTEEDAHRPTSSVDADGERIEDKRANVDLDTFDKLMNRMDEELQKKKRQRGVKKGGPIPTDPLGPDLGGGCGPGMDDGSDDDEDESDMEMGEIDHAIQGELADLMKESGVQLDGHSHDQPDYSVISNFLESFKSQVGLPGPVGNMAGRIGFEFLPSKDKKP</sequence>
<protein>
    <recommendedName>
        <fullName evidence="4">SGT1-domain-containing protein</fullName>
    </recommendedName>
</protein>
<feature type="compositionally biased region" description="Basic and acidic residues" evidence="1">
    <location>
        <begin position="812"/>
        <end position="826"/>
    </location>
</feature>
<name>A0A2N5W576_9BASI</name>
<feature type="compositionally biased region" description="Basic and acidic residues" evidence="1">
    <location>
        <begin position="788"/>
        <end position="798"/>
    </location>
</feature>
<feature type="compositionally biased region" description="Acidic residues" evidence="1">
    <location>
        <begin position="895"/>
        <end position="906"/>
    </location>
</feature>
<accession>A0A2N5W576</accession>
<proteinExistence type="predicted"/>
<dbReference type="GO" id="GO:0005634">
    <property type="term" value="C:nucleus"/>
    <property type="evidence" value="ECO:0007669"/>
    <property type="project" value="TreeGrafter"/>
</dbReference>